<protein>
    <submittedName>
        <fullName evidence="1">Uncharacterized protein</fullName>
    </submittedName>
</protein>
<gene>
    <name evidence="1" type="ORF">N8T08_002424</name>
</gene>
<dbReference type="EMBL" id="JAOPJF010000143">
    <property type="protein sequence ID" value="KAK1138538.1"/>
    <property type="molecule type" value="Genomic_DNA"/>
</dbReference>
<name>A0ACC3ALZ9_9EURO</name>
<evidence type="ECO:0000313" key="2">
    <source>
        <dbReference type="Proteomes" id="UP001177260"/>
    </source>
</evidence>
<proteinExistence type="predicted"/>
<keyword evidence="2" id="KW-1185">Reference proteome</keyword>
<accession>A0ACC3ALZ9</accession>
<dbReference type="Proteomes" id="UP001177260">
    <property type="component" value="Unassembled WGS sequence"/>
</dbReference>
<evidence type="ECO:0000313" key="1">
    <source>
        <dbReference type="EMBL" id="KAK1138538.1"/>
    </source>
</evidence>
<organism evidence="1 2">
    <name type="scientific">Aspergillus melleus</name>
    <dbReference type="NCBI Taxonomy" id="138277"/>
    <lineage>
        <taxon>Eukaryota</taxon>
        <taxon>Fungi</taxon>
        <taxon>Dikarya</taxon>
        <taxon>Ascomycota</taxon>
        <taxon>Pezizomycotina</taxon>
        <taxon>Eurotiomycetes</taxon>
        <taxon>Eurotiomycetidae</taxon>
        <taxon>Eurotiales</taxon>
        <taxon>Aspergillaceae</taxon>
        <taxon>Aspergillus</taxon>
        <taxon>Aspergillus subgen. Circumdati</taxon>
    </lineage>
</organism>
<reference evidence="1 2" key="1">
    <citation type="journal article" date="2023" name="ACS Omega">
        <title>Identification of the Neoaspergillic Acid Biosynthesis Gene Cluster by Establishing an In Vitro CRISPR-Ribonucleoprotein Genetic System in Aspergillus melleus.</title>
        <authorList>
            <person name="Yuan B."/>
            <person name="Grau M.F."/>
            <person name="Murata R.M."/>
            <person name="Torok T."/>
            <person name="Venkateswaran K."/>
            <person name="Stajich J.E."/>
            <person name="Wang C.C.C."/>
        </authorList>
    </citation>
    <scope>NUCLEOTIDE SEQUENCE [LARGE SCALE GENOMIC DNA]</scope>
    <source>
        <strain evidence="1 2">IMV 1140</strain>
    </source>
</reference>
<sequence>MLSWAGPQNSALSLAVSALASETMFMWRRGAGDLQSAEASYTQAVACLRGTVSNCTERGKTATLLAALALQLYENVAAIYGLRPGATRIHHDGAVSLLPFADPGDTNKRSAQDLVAAPANPSSTLDLIGTSVAELQANYMHLASQDCTALPSQRATAKWQAEAKHLDERLVSWAQSVPDYWQPLNLTGGRDIDPSIPTYDLTCEIYPSCQIANVWNLWRCQRLILLKITLNSLNVVSYRERGEVTVDQLDDAIIDVVKYKQTLQELVDSLCHSVPFYLGNRLRPSTMDDFTDPTIVFPTYPLSDKPGYHPRIQPDDHKRQVIAQGHWHIMSPLGCLLTLLSEDNGQLIAGYLRHGQCSWIRAQFLRVTTLLRLRPGGSDDSVEGQPLLNIHSFTGGTADVKVKDLARRVRKGAVFMSGP</sequence>
<comment type="caution">
    <text evidence="1">The sequence shown here is derived from an EMBL/GenBank/DDBJ whole genome shotgun (WGS) entry which is preliminary data.</text>
</comment>